<reference evidence="4" key="1">
    <citation type="submission" date="2016-10" db="EMBL/GenBank/DDBJ databases">
        <authorList>
            <person name="Varghese N."/>
            <person name="Submissions S."/>
        </authorList>
    </citation>
    <scope>NUCLEOTIDE SEQUENCE [LARGE SCALE GENOMIC DNA]</scope>
    <source>
        <strain evidence="4">DSM 45245</strain>
    </source>
</reference>
<keyword evidence="2" id="KW-0732">Signal</keyword>
<feature type="region of interest" description="Disordered" evidence="1">
    <location>
        <begin position="24"/>
        <end position="69"/>
    </location>
</feature>
<dbReference type="AlphaFoldDB" id="A0A1H3G9N1"/>
<accession>A0A1H3G9N1</accession>
<gene>
    <name evidence="3" type="ORF">SAMN05444365_101328</name>
</gene>
<evidence type="ECO:0000256" key="1">
    <source>
        <dbReference type="SAM" id="MobiDB-lite"/>
    </source>
</evidence>
<evidence type="ECO:0000256" key="2">
    <source>
        <dbReference type="SAM" id="SignalP"/>
    </source>
</evidence>
<sequence length="128" mass="12709">MRNIRIAVPVLLACLALTACGQAGTGTSDPATEPGGATVTTSPSQPTPSDAAPPTKGSPSGATTTLTGTITPGVEPGCLLLDGYLLVGGPTDVLRDGARVTVTGRVQPDVMTTCQQGTPFMVESAKTA</sequence>
<protein>
    <submittedName>
        <fullName evidence="3">Uncharacterized protein</fullName>
    </submittedName>
</protein>
<dbReference type="STRING" id="405436.SAMN05444365_101328"/>
<dbReference type="RefSeq" id="WP_091550466.1">
    <property type="nucleotide sequence ID" value="NZ_FNPH01000001.1"/>
</dbReference>
<keyword evidence="4" id="KW-1185">Reference proteome</keyword>
<dbReference type="Proteomes" id="UP000242415">
    <property type="component" value="Unassembled WGS sequence"/>
</dbReference>
<dbReference type="EMBL" id="FNPH01000001">
    <property type="protein sequence ID" value="SDX99760.1"/>
    <property type="molecule type" value="Genomic_DNA"/>
</dbReference>
<dbReference type="PROSITE" id="PS51257">
    <property type="entry name" value="PROKAR_LIPOPROTEIN"/>
    <property type="match status" value="1"/>
</dbReference>
<feature type="compositionally biased region" description="Low complexity" evidence="1">
    <location>
        <begin position="37"/>
        <end position="69"/>
    </location>
</feature>
<dbReference type="OrthoDB" id="5148907at2"/>
<feature type="signal peptide" evidence="2">
    <location>
        <begin position="1"/>
        <end position="21"/>
    </location>
</feature>
<evidence type="ECO:0000313" key="3">
    <source>
        <dbReference type="EMBL" id="SDX99760.1"/>
    </source>
</evidence>
<feature type="chain" id="PRO_5038770245" evidence="2">
    <location>
        <begin position="22"/>
        <end position="128"/>
    </location>
</feature>
<evidence type="ECO:0000313" key="4">
    <source>
        <dbReference type="Proteomes" id="UP000242415"/>
    </source>
</evidence>
<organism evidence="3 4">
    <name type="scientific">Micromonospora pattaloongensis</name>
    <dbReference type="NCBI Taxonomy" id="405436"/>
    <lineage>
        <taxon>Bacteria</taxon>
        <taxon>Bacillati</taxon>
        <taxon>Actinomycetota</taxon>
        <taxon>Actinomycetes</taxon>
        <taxon>Micromonosporales</taxon>
        <taxon>Micromonosporaceae</taxon>
        <taxon>Micromonospora</taxon>
    </lineage>
</organism>
<proteinExistence type="predicted"/>
<name>A0A1H3G9N1_9ACTN</name>